<keyword evidence="6" id="KW-1185">Reference proteome</keyword>
<dbReference type="EMBL" id="CP002062">
    <property type="protein sequence ID" value="ADJ15409.1"/>
    <property type="molecule type" value="Genomic_DNA"/>
</dbReference>
<dbReference type="STRING" id="795797.HacjB3_10130"/>
<reference evidence="3 5" key="1">
    <citation type="journal article" date="2010" name="J. Bacteriol.">
        <title>Complete genome sequence of Halalkalicoccus jeotgali B3(T), an extremely halophilic archaeon.</title>
        <authorList>
            <person name="Roh S.W."/>
            <person name="Nam Y.D."/>
            <person name="Nam S.H."/>
            <person name="Choi S.H."/>
            <person name="Park H.S."/>
            <person name="Bae J.W."/>
        </authorList>
    </citation>
    <scope>NUCLEOTIDE SEQUENCE [LARGE SCALE GENOMIC DNA]</scope>
    <source>
        <strain evidence="3">B3</strain>
        <strain evidence="5">DSM 18796 / CECT 7217 / JCM 14584 / KCTC 4019 / B3</strain>
    </source>
</reference>
<dbReference type="HOGENOM" id="CLU_070077_0_0_2"/>
<dbReference type="EMBL" id="AOHV01000031">
    <property type="protein sequence ID" value="ELY35815.1"/>
    <property type="molecule type" value="Genomic_DNA"/>
</dbReference>
<protein>
    <recommendedName>
        <fullName evidence="2">MIP18 family-like domain-containing protein</fullName>
    </recommendedName>
</protein>
<reference evidence="4 6" key="2">
    <citation type="journal article" date="2014" name="PLoS Genet.">
        <title>Phylogenetically driven sequencing of extremely halophilic archaea reveals strategies for static and dynamic osmo-response.</title>
        <authorList>
            <person name="Becker E.A."/>
            <person name="Seitzer P.M."/>
            <person name="Tritt A."/>
            <person name="Larsen D."/>
            <person name="Krusor M."/>
            <person name="Yao A.I."/>
            <person name="Wu D."/>
            <person name="Madern D."/>
            <person name="Eisen J.A."/>
            <person name="Darling A.E."/>
            <person name="Facciotti M.T."/>
        </authorList>
    </citation>
    <scope>NUCLEOTIDE SEQUENCE [LARGE SCALE GENOMIC DNA]</scope>
    <source>
        <strain evidence="4">B3</strain>
        <strain evidence="6">DSM 18796 / CECT 7217 / JCM 14584 / KCTC 4019 / B3</strain>
    </source>
</reference>
<gene>
    <name evidence="3" type="ordered locus">HacjB3_10130</name>
    <name evidence="4" type="ORF">C497_12541</name>
</gene>
<dbReference type="KEGG" id="hje:HacjB3_10130"/>
<evidence type="ECO:0000313" key="5">
    <source>
        <dbReference type="Proteomes" id="UP000000390"/>
    </source>
</evidence>
<dbReference type="Proteomes" id="UP000000390">
    <property type="component" value="Chromosome"/>
</dbReference>
<accession>D8J417</accession>
<dbReference type="InterPro" id="IPR002744">
    <property type="entry name" value="MIP18-like"/>
</dbReference>
<dbReference type="OrthoDB" id="37162at2157"/>
<evidence type="ECO:0000313" key="6">
    <source>
        <dbReference type="Proteomes" id="UP000011645"/>
    </source>
</evidence>
<evidence type="ECO:0000259" key="2">
    <source>
        <dbReference type="Pfam" id="PF01883"/>
    </source>
</evidence>
<sequence length="249" mass="27125">MSESQRISPETIEERLEAVTDPELDRSIVELDYIVDIEIEGGSVEVGFVLPTAWCSPAFAWMMMADAREALADHPAISDATVRLDEHMHAAEINEGVNGGLAFGEAFEDADGEVEAVRRELDGKARVARQYRATETLLEGGLKPDQIARLRREDLSIDAEAGRATVRVNATLSVCVDSQPLEDYLEKALTTDVADAPEKRLFATPEGEAIAPEEFETVHRRGRLATTNMSGQGHVCESLGASRIGSQSD</sequence>
<dbReference type="eggNOG" id="arCOG01852">
    <property type="taxonomic scope" value="Archaea"/>
</dbReference>
<dbReference type="RefSeq" id="WP_008417091.1">
    <property type="nucleotide sequence ID" value="NC_014297.1"/>
</dbReference>
<name>D8J417_HALJB</name>
<feature type="domain" description="MIP18 family-like" evidence="2">
    <location>
        <begin position="10"/>
        <end position="82"/>
    </location>
</feature>
<dbReference type="GeneID" id="9419836"/>
<dbReference type="Gene3D" id="3.30.300.130">
    <property type="entry name" value="Fe-S cluster assembly (FSCA)"/>
    <property type="match status" value="1"/>
</dbReference>
<dbReference type="SUPFAM" id="SSF117916">
    <property type="entry name" value="Fe-S cluster assembly (FSCA) domain-like"/>
    <property type="match status" value="1"/>
</dbReference>
<proteinExistence type="predicted"/>
<organism evidence="3 5">
    <name type="scientific">Halalkalicoccus jeotgali (strain DSM 18796 / CECT 7217 / JCM 14584 / KCTC 4019 / B3)</name>
    <dbReference type="NCBI Taxonomy" id="795797"/>
    <lineage>
        <taxon>Archaea</taxon>
        <taxon>Methanobacteriati</taxon>
        <taxon>Methanobacteriota</taxon>
        <taxon>Stenosarchaea group</taxon>
        <taxon>Halobacteria</taxon>
        <taxon>Halobacteriales</taxon>
        <taxon>Halococcaceae</taxon>
        <taxon>Halalkalicoccus</taxon>
    </lineage>
</organism>
<dbReference type="InterPro" id="IPR034904">
    <property type="entry name" value="FSCA_dom_sf"/>
</dbReference>
<dbReference type="PATRIC" id="fig|795797.18.peg.2017"/>
<evidence type="ECO:0000313" key="3">
    <source>
        <dbReference type="EMBL" id="ADJ15409.1"/>
    </source>
</evidence>
<dbReference type="Proteomes" id="UP000011645">
    <property type="component" value="Unassembled WGS sequence"/>
</dbReference>
<dbReference type="AlphaFoldDB" id="D8J417"/>
<evidence type="ECO:0000313" key="4">
    <source>
        <dbReference type="EMBL" id="ELY35815.1"/>
    </source>
</evidence>
<evidence type="ECO:0000256" key="1">
    <source>
        <dbReference type="SAM" id="MobiDB-lite"/>
    </source>
</evidence>
<feature type="region of interest" description="Disordered" evidence="1">
    <location>
        <begin position="229"/>
        <end position="249"/>
    </location>
</feature>
<dbReference type="Pfam" id="PF01883">
    <property type="entry name" value="FeS_assembly_P"/>
    <property type="match status" value="1"/>
</dbReference>